<dbReference type="CDD" id="cd09859">
    <property type="entry name" value="PIN_53EXO"/>
    <property type="match status" value="1"/>
</dbReference>
<evidence type="ECO:0000313" key="6">
    <source>
        <dbReference type="Proteomes" id="UP000277300"/>
    </source>
</evidence>
<keyword evidence="2" id="KW-0378">Hydrolase</keyword>
<organism evidence="4 6">
    <name type="scientific">Phytophthora kernoviae</name>
    <dbReference type="NCBI Taxonomy" id="325452"/>
    <lineage>
        <taxon>Eukaryota</taxon>
        <taxon>Sar</taxon>
        <taxon>Stramenopiles</taxon>
        <taxon>Oomycota</taxon>
        <taxon>Peronosporomycetes</taxon>
        <taxon>Peronosporales</taxon>
        <taxon>Peronosporaceae</taxon>
        <taxon>Phytophthora</taxon>
    </lineage>
</organism>
<dbReference type="EMBL" id="MBAD02001122">
    <property type="protein sequence ID" value="RLN58274.1"/>
    <property type="molecule type" value="Genomic_DNA"/>
</dbReference>
<evidence type="ECO:0000313" key="7">
    <source>
        <dbReference type="Proteomes" id="UP000284657"/>
    </source>
</evidence>
<dbReference type="SUPFAM" id="SSF47807">
    <property type="entry name" value="5' to 3' exonuclease, C-terminal subdomain"/>
    <property type="match status" value="1"/>
</dbReference>
<accession>A0A3F2RJ31</accession>
<dbReference type="Gene3D" id="1.10.150.20">
    <property type="entry name" value="5' to 3' exonuclease, C-terminal subdomain"/>
    <property type="match status" value="1"/>
</dbReference>
<dbReference type="OrthoDB" id="275278at2759"/>
<reference evidence="6 7" key="1">
    <citation type="submission" date="2018-07" db="EMBL/GenBank/DDBJ databases">
        <title>Genome sequencing of oomycete isolates from Chile give support for New Zealand origin for Phytophthora kernoviae and make available the first Nothophytophthora sp. genome.</title>
        <authorList>
            <person name="Studholme D.J."/>
            <person name="Sanfuentes E."/>
            <person name="Panda P."/>
            <person name="Hill R."/>
            <person name="Sambles C."/>
            <person name="Grant M."/>
            <person name="Williams N.M."/>
            <person name="Mcdougal R.L."/>
        </authorList>
    </citation>
    <scope>NUCLEOTIDE SEQUENCE [LARGE SCALE GENOMIC DNA]</scope>
    <source>
        <strain evidence="4">Chile6</strain>
        <strain evidence="5">Chile7</strain>
    </source>
</reference>
<dbReference type="GO" id="GO:0017108">
    <property type="term" value="F:5'-flap endonuclease activity"/>
    <property type="evidence" value="ECO:0007669"/>
    <property type="project" value="InterPro"/>
</dbReference>
<proteinExistence type="predicted"/>
<dbReference type="InterPro" id="IPR002421">
    <property type="entry name" value="5-3_exonuclease"/>
</dbReference>
<dbReference type="InterPro" id="IPR036279">
    <property type="entry name" value="5-3_exonuclease_C_sf"/>
</dbReference>
<evidence type="ECO:0000313" key="5">
    <source>
        <dbReference type="EMBL" id="RLN58274.1"/>
    </source>
</evidence>
<dbReference type="Proteomes" id="UP000284657">
    <property type="component" value="Unassembled WGS sequence"/>
</dbReference>
<dbReference type="PANTHER" id="PTHR42646:SF2">
    <property type="entry name" value="5'-3' EXONUCLEASE FAMILY PROTEIN"/>
    <property type="match status" value="1"/>
</dbReference>
<dbReference type="SUPFAM" id="SSF88723">
    <property type="entry name" value="PIN domain-like"/>
    <property type="match status" value="1"/>
</dbReference>
<feature type="domain" description="5'-3' exonuclease" evidence="3">
    <location>
        <begin position="36"/>
        <end position="312"/>
    </location>
</feature>
<name>A0A3F2RJ31_9STRA</name>
<dbReference type="Pfam" id="PF02739">
    <property type="entry name" value="5_3_exonuc_N"/>
    <property type="match status" value="1"/>
</dbReference>
<protein>
    <recommendedName>
        <fullName evidence="3">5'-3' exonuclease domain-containing protein</fullName>
    </recommendedName>
</protein>
<dbReference type="InterPro" id="IPR038969">
    <property type="entry name" value="FEN"/>
</dbReference>
<dbReference type="EMBL" id="MBDO02000326">
    <property type="protein sequence ID" value="RLN57135.1"/>
    <property type="molecule type" value="Genomic_DNA"/>
</dbReference>
<dbReference type="Gene3D" id="3.40.50.1010">
    <property type="entry name" value="5'-nuclease"/>
    <property type="match status" value="1"/>
</dbReference>
<keyword evidence="1" id="KW-0540">Nuclease</keyword>
<dbReference type="Proteomes" id="UP000277300">
    <property type="component" value="Unassembled WGS sequence"/>
</dbReference>
<evidence type="ECO:0000259" key="3">
    <source>
        <dbReference type="SMART" id="SM00475"/>
    </source>
</evidence>
<dbReference type="PANTHER" id="PTHR42646">
    <property type="entry name" value="FLAP ENDONUCLEASE XNI"/>
    <property type="match status" value="1"/>
</dbReference>
<dbReference type="SMART" id="SM00475">
    <property type="entry name" value="53EXOc"/>
    <property type="match status" value="1"/>
</dbReference>
<evidence type="ECO:0000256" key="1">
    <source>
        <dbReference type="ARBA" id="ARBA00022722"/>
    </source>
</evidence>
<dbReference type="GO" id="GO:0008409">
    <property type="term" value="F:5'-3' exonuclease activity"/>
    <property type="evidence" value="ECO:0007669"/>
    <property type="project" value="InterPro"/>
</dbReference>
<dbReference type="GO" id="GO:0003677">
    <property type="term" value="F:DNA binding"/>
    <property type="evidence" value="ECO:0007669"/>
    <property type="project" value="InterPro"/>
</dbReference>
<dbReference type="AlphaFoldDB" id="A0A3F2RJ31"/>
<gene>
    <name evidence="5" type="ORF">BBJ29_006442</name>
    <name evidence="4" type="ORF">BBP00_00007669</name>
</gene>
<comment type="caution">
    <text evidence="4">The sequence shown here is derived from an EMBL/GenBank/DDBJ whole genome shotgun (WGS) entry which is preliminary data.</text>
</comment>
<dbReference type="InterPro" id="IPR020046">
    <property type="entry name" value="5-3_exonucl_a-hlix_arch_N"/>
</dbReference>
<evidence type="ECO:0000256" key="2">
    <source>
        <dbReference type="ARBA" id="ARBA00022801"/>
    </source>
</evidence>
<dbReference type="InterPro" id="IPR029060">
    <property type="entry name" value="PIN-like_dom_sf"/>
</dbReference>
<evidence type="ECO:0000313" key="4">
    <source>
        <dbReference type="EMBL" id="RLN57135.1"/>
    </source>
</evidence>
<dbReference type="GO" id="GO:0033567">
    <property type="term" value="P:DNA replication, Okazaki fragment processing"/>
    <property type="evidence" value="ECO:0007669"/>
    <property type="project" value="InterPro"/>
</dbReference>
<sequence>MKSVVACATAAAARAKRSFSMAAAMAEGAEVPIRRRKSLLVDGNNALYHFFDPLSTVETDGIQTSAVDGLLRLLRRMDESHKPEHISVVFDSKERPTTRRIMQPTYKADRNPTPKSLTPQFAYARKVLQEVNVNCIDRPGFEADDIIASYATQYAAAGFDVLLISNDNDFLQLVHNASADEDTGTDKSDGVCLHPLGTVELYQPSKRRYIRERNVRGRFGLHPNMLPDFHALCGHQWKKIPRVESLTDEVAVELLTNYSGLFPLLRQLDTLEDPNLSKTLKQSIGSIESSYRMVKLDSSLALPVAIVELQRPQLS</sequence>